<reference evidence="1" key="3">
    <citation type="submission" date="2023-05" db="EMBL/GenBank/DDBJ databases">
        <authorList>
            <person name="Smith C.H."/>
        </authorList>
    </citation>
    <scope>NUCLEOTIDE SEQUENCE</scope>
    <source>
        <strain evidence="1">CHS0354</strain>
        <tissue evidence="1">Mantle</tissue>
    </source>
</reference>
<dbReference type="AlphaFoldDB" id="A0AAE0TKC0"/>
<dbReference type="EMBL" id="JAEAOA010002337">
    <property type="protein sequence ID" value="KAK3611831.1"/>
    <property type="molecule type" value="Genomic_DNA"/>
</dbReference>
<protein>
    <recommendedName>
        <fullName evidence="3">B box-type domain-containing protein</fullName>
    </recommendedName>
</protein>
<gene>
    <name evidence="1" type="ORF">CHS0354_040503</name>
</gene>
<comment type="caution">
    <text evidence="1">The sequence shown here is derived from an EMBL/GenBank/DDBJ whole genome shotgun (WGS) entry which is preliminary data.</text>
</comment>
<evidence type="ECO:0000313" key="2">
    <source>
        <dbReference type="Proteomes" id="UP001195483"/>
    </source>
</evidence>
<proteinExistence type="predicted"/>
<dbReference type="Proteomes" id="UP001195483">
    <property type="component" value="Unassembled WGS sequence"/>
</dbReference>
<dbReference type="Gene3D" id="4.10.830.40">
    <property type="match status" value="1"/>
</dbReference>
<organism evidence="1 2">
    <name type="scientific">Potamilus streckersoni</name>
    <dbReference type="NCBI Taxonomy" id="2493646"/>
    <lineage>
        <taxon>Eukaryota</taxon>
        <taxon>Metazoa</taxon>
        <taxon>Spiralia</taxon>
        <taxon>Lophotrochozoa</taxon>
        <taxon>Mollusca</taxon>
        <taxon>Bivalvia</taxon>
        <taxon>Autobranchia</taxon>
        <taxon>Heteroconchia</taxon>
        <taxon>Palaeoheterodonta</taxon>
        <taxon>Unionida</taxon>
        <taxon>Unionoidea</taxon>
        <taxon>Unionidae</taxon>
        <taxon>Ambleminae</taxon>
        <taxon>Lampsilini</taxon>
        <taxon>Potamilus</taxon>
    </lineage>
</organism>
<name>A0AAE0TKC0_9BIVA</name>
<accession>A0AAE0TKC0</accession>
<reference evidence="1" key="2">
    <citation type="journal article" date="2021" name="Genome Biol. Evol.">
        <title>Developing a high-quality reference genome for a parasitic bivalve with doubly uniparental inheritance (Bivalvia: Unionida).</title>
        <authorList>
            <person name="Smith C.H."/>
        </authorList>
    </citation>
    <scope>NUCLEOTIDE SEQUENCE</scope>
    <source>
        <strain evidence="1">CHS0354</strain>
        <tissue evidence="1">Mantle</tissue>
    </source>
</reference>
<sequence>MRKTPAFCVRRNTVESQLTQGFFHVIIPCKKACLLALRSKKDDASDCELQCPSCRHIFQSKDETNVESLPKNVTLASIVCKFQESVTGDRDCTCDICEEGQKARAIKKCLQCQLNYCRICLEQLHPQKGALAHHKLVHVMDSHEDKFEIDNACSVFLPSPSTIQSFGTQKYDQLHGGRYCRSCDEIYTKGDKMSGEKNP</sequence>
<evidence type="ECO:0008006" key="3">
    <source>
        <dbReference type="Google" id="ProtNLM"/>
    </source>
</evidence>
<reference evidence="1" key="1">
    <citation type="journal article" date="2021" name="Genome Biol. Evol.">
        <title>A High-Quality Reference Genome for a Parasitic Bivalve with Doubly Uniparental Inheritance (Bivalvia: Unionida).</title>
        <authorList>
            <person name="Smith C.H."/>
        </authorList>
    </citation>
    <scope>NUCLEOTIDE SEQUENCE</scope>
    <source>
        <strain evidence="1">CHS0354</strain>
    </source>
</reference>
<evidence type="ECO:0000313" key="1">
    <source>
        <dbReference type="EMBL" id="KAK3611831.1"/>
    </source>
</evidence>
<keyword evidence="2" id="KW-1185">Reference proteome</keyword>